<proteinExistence type="predicted"/>
<gene>
    <name evidence="1" type="ORF">QM524_11500</name>
</gene>
<comment type="caution">
    <text evidence="1">The sequence shown here is derived from an EMBL/GenBank/DDBJ whole genome shotgun (WGS) entry which is preliminary data.</text>
</comment>
<dbReference type="EMBL" id="JASHIF010000009">
    <property type="protein sequence ID" value="MDI9859835.1"/>
    <property type="molecule type" value="Genomic_DNA"/>
</dbReference>
<organism evidence="1 2">
    <name type="scientific">Flectobacillus roseus</name>
    <dbReference type="NCBI Taxonomy" id="502259"/>
    <lineage>
        <taxon>Bacteria</taxon>
        <taxon>Pseudomonadati</taxon>
        <taxon>Bacteroidota</taxon>
        <taxon>Cytophagia</taxon>
        <taxon>Cytophagales</taxon>
        <taxon>Flectobacillaceae</taxon>
        <taxon>Flectobacillus</taxon>
    </lineage>
</organism>
<name>A0ABT6Y8F3_9BACT</name>
<protein>
    <submittedName>
        <fullName evidence="1">Glyoxalase</fullName>
    </submittedName>
</protein>
<evidence type="ECO:0000313" key="2">
    <source>
        <dbReference type="Proteomes" id="UP001236507"/>
    </source>
</evidence>
<reference evidence="1 2" key="1">
    <citation type="submission" date="2023-05" db="EMBL/GenBank/DDBJ databases">
        <title>Novel species of genus Flectobacillus isolated from stream in China.</title>
        <authorList>
            <person name="Lu H."/>
        </authorList>
    </citation>
    <scope>NUCLEOTIDE SEQUENCE [LARGE SCALE GENOMIC DNA]</scope>
    <source>
        <strain evidence="1 2">KCTC 42575</strain>
    </source>
</reference>
<dbReference type="RefSeq" id="WP_283344701.1">
    <property type="nucleotide sequence ID" value="NZ_JASHIF010000009.1"/>
</dbReference>
<evidence type="ECO:0000313" key="1">
    <source>
        <dbReference type="EMBL" id="MDI9859835.1"/>
    </source>
</evidence>
<accession>A0ABT6Y8F3</accession>
<dbReference type="Proteomes" id="UP001236507">
    <property type="component" value="Unassembled WGS sequence"/>
</dbReference>
<sequence>MRPEIITQPSESVLENFQNQTLRPILKQQNELLLAIFRQYVSVRKGAFYKLSETEQLEYISHSVKRDMKFKHYLEGVIAGHFTLEEYQLFLENEEELTKRLINLLVQRLQSQLRLLTK</sequence>
<keyword evidence="2" id="KW-1185">Reference proteome</keyword>